<dbReference type="EMBL" id="AVPH01000212">
    <property type="protein sequence ID" value="ERE07205.1"/>
    <property type="molecule type" value="Genomic_DNA"/>
</dbReference>
<feature type="domain" description="NrS-1 polymerase-like helicase" evidence="1">
    <location>
        <begin position="623"/>
        <end position="732"/>
    </location>
</feature>
<dbReference type="RefSeq" id="WP_021476725.1">
    <property type="nucleotide sequence ID" value="NZ_AVPH01000212.1"/>
</dbReference>
<dbReference type="InterPro" id="IPR036977">
    <property type="entry name" value="DNA_primase_Znf_CHC2"/>
</dbReference>
<evidence type="ECO:0000259" key="1">
    <source>
        <dbReference type="Pfam" id="PF19263"/>
    </source>
</evidence>
<keyword evidence="3" id="KW-1185">Reference proteome</keyword>
<reference evidence="2 3" key="1">
    <citation type="journal article" date="2013" name="Genome Announc.">
        <title>Genome Sequence of the Pigment-Producing Bacterium Pseudogulbenkiania ferrooxidans, Isolated from Loktak Lake.</title>
        <authorList>
            <person name="Puranik S."/>
            <person name="Talkal R."/>
            <person name="Qureshi A."/>
            <person name="Khardenavis A."/>
            <person name="Kapley A."/>
            <person name="Purohit H.J."/>
        </authorList>
    </citation>
    <scope>NUCLEOTIDE SEQUENCE [LARGE SCALE GENOMIC DNA]</scope>
    <source>
        <strain evidence="2 3">EGD-HP2</strain>
    </source>
</reference>
<organism evidence="2 3">
    <name type="scientific">Pseudogulbenkiania ferrooxidans EGD-HP2</name>
    <dbReference type="NCBI Taxonomy" id="1388764"/>
    <lineage>
        <taxon>Bacteria</taxon>
        <taxon>Pseudomonadati</taxon>
        <taxon>Pseudomonadota</taxon>
        <taxon>Betaproteobacteria</taxon>
        <taxon>Neisseriales</taxon>
        <taxon>Chromobacteriaceae</taxon>
        <taxon>Pseudogulbenkiania</taxon>
    </lineage>
</organism>
<dbReference type="Pfam" id="PF19263">
    <property type="entry name" value="DUF5906"/>
    <property type="match status" value="1"/>
</dbReference>
<comment type="caution">
    <text evidence="2">The sequence shown here is derived from an EMBL/GenBank/DDBJ whole genome shotgun (WGS) entry which is preliminary data.</text>
</comment>
<sequence length="937" mass="105234">MEWESKVSELPVPRRVNIGIVADRALDRAAELVGAWLRDGKRESLEWVATNPTRRDKHPGSFKVNLKTGAWSDFALGDAGGDLVSLYAYLFGLRTQVEAARELAQALGLPDSEVYSDAPPALEAAKPKKSTPWAPVLPVPEDAPLMHKAHVMRGMPQRVAVYRDGAGRLLGAVMRFVTSDGGKDDVPHTFCRHEETGQTEWRWLSFPEPRPLYGLDALAARPDAPVLLVEGEKCKDVAAAHLDEFVVVSWPGGSKAVAKVDWSPLAGRRVVQWPDADCKRAPLTKAEKAEGVDPGCKPFLAAEAQPGLKAMVQIGALLAGLGCELWRLELPQVGTLPDGWDVADAFEKDGWSAEAARQFVAERQRRVDEVPVPVGVMPVTEVPAVVEAEVSAPSRLDASAALRPLLDRFALVHGKKRVFDLRHCEEMSWSAFVAFLKNDKRQADAWLAHEDSKVLMQHEVSRLKRDASERLLQQDQDFSDALQRYVYLDGSSTIWDQQLQKIISFQDLKVALGDAHKVWLNSPMRRKIDRRNLVFDPSLSADPETHINMFRGLPMAPAFPGGRAPRVRELGELVPLFPACEKIIELTMHLCDDRVEVWEWLINWLAFPLQQVGMKMSTALLMHSDVQGSGKSLLFEEVVKPIYGDYGATIDQDHLDGNFSGWRSMKLFCLFEEVTSVSERFTQSGKLKHLITGKTQLIERKFVDAWEEANHLNSVFLSNSALPFHVEASDRRMMVVWPSRKLDEDLQDAVLQEIADGGVEAFYGFLLSVPLMYARDGVRRPFGAHTKPAETRERLRLIALGLAPWEAFLVDWQQGKLGVPYGPCLAYQLYGMYHDWSLRGREKSVLPYRKFGQLVESRIGSRQVKHYRHGTAKSQATLFLPIRCPHGEVEQDWLGQYVMLFQYEARDAGWRVDEWEMYKPAPIRAVVKDGKERVAAL</sequence>
<dbReference type="Gene3D" id="3.90.580.10">
    <property type="entry name" value="Zinc finger, CHC2-type domain"/>
    <property type="match status" value="1"/>
</dbReference>
<dbReference type="InterPro" id="IPR045455">
    <property type="entry name" value="NrS-1_pol-like_helicase"/>
</dbReference>
<proteinExistence type="predicted"/>
<accession>A0ABP2XMF9</accession>
<evidence type="ECO:0000313" key="3">
    <source>
        <dbReference type="Proteomes" id="UP000016426"/>
    </source>
</evidence>
<name>A0ABP2XMF9_9NEIS</name>
<gene>
    <name evidence="2" type="ORF">O166_06475</name>
</gene>
<dbReference type="Proteomes" id="UP000016426">
    <property type="component" value="Unassembled WGS sequence"/>
</dbReference>
<protein>
    <recommendedName>
        <fullName evidence="1">NrS-1 polymerase-like helicase domain-containing protein</fullName>
    </recommendedName>
</protein>
<evidence type="ECO:0000313" key="2">
    <source>
        <dbReference type="EMBL" id="ERE07205.1"/>
    </source>
</evidence>
<dbReference type="SUPFAM" id="SSF57783">
    <property type="entry name" value="Zinc beta-ribbon"/>
    <property type="match status" value="1"/>
</dbReference>